<evidence type="ECO:0000259" key="4">
    <source>
        <dbReference type="Pfam" id="PF24674"/>
    </source>
</evidence>
<accession>A0A4Q4NMK9</accession>
<dbReference type="Gene3D" id="3.40.50.300">
    <property type="entry name" value="P-loop containing nucleotide triphosphate hydrolases"/>
    <property type="match status" value="1"/>
</dbReference>
<name>A0A4Q4NMK9_ALTAL</name>
<gene>
    <name evidence="6" type="ORF">AA0117_g3581</name>
</gene>
<feature type="coiled-coil region" evidence="1">
    <location>
        <begin position="1104"/>
        <end position="1131"/>
    </location>
</feature>
<dbReference type="Proteomes" id="UP000291422">
    <property type="component" value="Unassembled WGS sequence"/>
</dbReference>
<evidence type="ECO:0000256" key="1">
    <source>
        <dbReference type="SAM" id="Coils"/>
    </source>
</evidence>
<protein>
    <submittedName>
        <fullName evidence="6">Uncharacterized protein</fullName>
    </submittedName>
</protein>
<dbReference type="Pfam" id="PF01926">
    <property type="entry name" value="MMR_HSR1"/>
    <property type="match status" value="1"/>
</dbReference>
<dbReference type="InterPro" id="IPR056073">
    <property type="entry name" value="DUF7656"/>
</dbReference>
<evidence type="ECO:0000313" key="6">
    <source>
        <dbReference type="EMBL" id="RYN79822.1"/>
    </source>
</evidence>
<dbReference type="InterPro" id="IPR027417">
    <property type="entry name" value="P-loop_NTPase"/>
</dbReference>
<dbReference type="PANTHER" id="PTHR32046:SF11">
    <property type="entry name" value="IMMUNE-ASSOCIATED NUCLEOTIDE-BINDING PROTEIN 10-LIKE"/>
    <property type="match status" value="1"/>
</dbReference>
<organism evidence="6 7">
    <name type="scientific">Alternaria alternata</name>
    <name type="common">Alternaria rot fungus</name>
    <name type="synonym">Torula alternata</name>
    <dbReference type="NCBI Taxonomy" id="5599"/>
    <lineage>
        <taxon>Eukaryota</taxon>
        <taxon>Fungi</taxon>
        <taxon>Dikarya</taxon>
        <taxon>Ascomycota</taxon>
        <taxon>Pezizomycotina</taxon>
        <taxon>Dothideomycetes</taxon>
        <taxon>Pleosporomycetidae</taxon>
        <taxon>Pleosporales</taxon>
        <taxon>Pleosporineae</taxon>
        <taxon>Pleosporaceae</taxon>
        <taxon>Alternaria</taxon>
        <taxon>Alternaria sect. Alternaria</taxon>
        <taxon>Alternaria alternata complex</taxon>
    </lineage>
</organism>
<dbReference type="InterPro" id="IPR056072">
    <property type="entry name" value="SNTX_MACPF/CDC-like_dom"/>
</dbReference>
<feature type="domain" description="G" evidence="3">
    <location>
        <begin position="678"/>
        <end position="821"/>
    </location>
</feature>
<dbReference type="InterPro" id="IPR006073">
    <property type="entry name" value="GTP-bd"/>
</dbReference>
<dbReference type="Pfam" id="PF24674">
    <property type="entry name" value="MACPF_SNTX"/>
    <property type="match status" value="1"/>
</dbReference>
<proteinExistence type="predicted"/>
<evidence type="ECO:0000313" key="7">
    <source>
        <dbReference type="Proteomes" id="UP000291422"/>
    </source>
</evidence>
<keyword evidence="1" id="KW-0175">Coiled coil</keyword>
<dbReference type="Pfam" id="PF24676">
    <property type="entry name" value="DUF7656"/>
    <property type="match status" value="1"/>
</dbReference>
<evidence type="ECO:0000259" key="3">
    <source>
        <dbReference type="Pfam" id="PF01926"/>
    </source>
</evidence>
<evidence type="ECO:0000259" key="5">
    <source>
        <dbReference type="Pfam" id="PF24676"/>
    </source>
</evidence>
<reference evidence="7" key="1">
    <citation type="journal article" date="2019" name="bioRxiv">
        <title>Genomics, evolutionary history and diagnostics of the Alternaria alternata species group including apple and Asian pear pathotypes.</title>
        <authorList>
            <person name="Armitage A.D."/>
            <person name="Cockerton H.M."/>
            <person name="Sreenivasaprasad S."/>
            <person name="Woodhall J.W."/>
            <person name="Lane C.R."/>
            <person name="Harrison R.J."/>
            <person name="Clarkson J.P."/>
        </authorList>
    </citation>
    <scope>NUCLEOTIDE SEQUENCE [LARGE SCALE GENOMIC DNA]</scope>
    <source>
        <strain evidence="7">FERA 1177</strain>
    </source>
</reference>
<feature type="domain" description="DUF7656" evidence="5">
    <location>
        <begin position="463"/>
        <end position="561"/>
    </location>
</feature>
<feature type="region of interest" description="Disordered" evidence="2">
    <location>
        <begin position="162"/>
        <end position="242"/>
    </location>
</feature>
<comment type="caution">
    <text evidence="6">The sequence shown here is derived from an EMBL/GenBank/DDBJ whole genome shotgun (WGS) entry which is preliminary data.</text>
</comment>
<dbReference type="SUPFAM" id="SSF52540">
    <property type="entry name" value="P-loop containing nucleoside triphosphate hydrolases"/>
    <property type="match status" value="1"/>
</dbReference>
<sequence length="1261" mass="143850">MHTSFDMSENRRLALGQSGVLGSLYDIRSDNVLPGSVLKSIDPPPGCVRTQKTQGLSYKYTMSDTLEDKLKNLDISAELSASLAGGLIDCSLSANYIMKKKSDVHSRYASVSCTMQTYNEVLHFESIEKKFLSLASLENPNATHVICGVEWGAQTVIEAKTTTTVRSESHNVGRKPPLKPDEQDSSAIESSKKPEKENEKEHEKEKQDEKDHEKDHEKEKEKDKEGEKEKERPKNDMLSVKVKNDGKLGEVLKRIGRIDANANLKYNSNDHLENTEVEFEIITDIADFSSGSLPTDQAGVLEFLKSIPSNLEKVNDGKGVPLKFHLIPMHEVARLFDVQRSADVVLNKLNHHHMEDVIRALDEVMRYLQECTEYEAFVRAHLFCIPRTHLQKAVQDLRAAKSQHWEFQEKFREALKDIRFGEGDVGQLSQVLAEYEGDKPDEVEHSILIQAYRAKSEFADETKNKGSVYLGLGDEKLENIIASGTYEDVYVFYFSEELRQTPRWTEHWSKVFDLLHNKAPQECVIIVDCDMSTTKPAKGFTKLCIEHWRDGNCIIPDVIEDLKELANECQIMCDDRTTADRTRTKNPPSSKRLVRIRCPGINCFGETRKRKWICPRCRTHLYYGFDDDDFYCKCSRYHFSSATFKCNSGVHGRNWTKPDISKLQPRLRSLQVSRECNILLLGATGVGKSTFINAFRNFLEYDSLDQALEDPTPTRFVVPSYFNVEEEMKAKGYYDPSGYTFTVGNESDSEQFSKTGQSSTRYSNIYSFNIDDDLVINLIDTPGIGDTAGREQDKKNIRNILETLESIDKLSGVLFLLKPDQARLTKAFSYYISELVSHLHIDASKNILFGFTRSTNTDWCLGATKAPLDAALDRLGLKGIRNDDTTFLFDSGVFDFIAKTKAYPNRHFNESVLERQREKWNKSSEAVYKLVQRVEDLPVHEVQKTLFLNRTRDLLETLPKPLTEFTTNAKKSQDGVVKFQEKLSLLDIEDKDLAEKLCQLYIPITETEKETFPHPRVVCGHNDCDGVTPCHDKCDLKAPDGVKNVAKIGDCWAFKKWVVAHYGACHRCTHDASEHMLLSYRMVTKTRPLNHLEINKCQDERSVKDDARESLRQEQELAAKVLAQYREEEQQISAAQVLVGTYLEAFTLASHEDVLVKYLHYEIMRARQGLVKGKAKELEQQLTHYTFEMARLKDSIIRRKRAPLSQEEVDDAITGLKKMKMFGEFLEKSLEVGTVALPRRSYIPIPFKKAGGLCKKIWRGV</sequence>
<evidence type="ECO:0000256" key="2">
    <source>
        <dbReference type="SAM" id="MobiDB-lite"/>
    </source>
</evidence>
<dbReference type="PANTHER" id="PTHR32046">
    <property type="entry name" value="G DOMAIN-CONTAINING PROTEIN"/>
    <property type="match status" value="1"/>
</dbReference>
<dbReference type="EMBL" id="PDXD01000005">
    <property type="protein sequence ID" value="RYN79822.1"/>
    <property type="molecule type" value="Genomic_DNA"/>
</dbReference>
<dbReference type="AlphaFoldDB" id="A0A4Q4NMK9"/>
<feature type="domain" description="SNTX MACPF/CDC-like" evidence="4">
    <location>
        <begin position="12"/>
        <end position="164"/>
    </location>
</feature>
<feature type="compositionally biased region" description="Basic and acidic residues" evidence="2">
    <location>
        <begin position="190"/>
        <end position="235"/>
    </location>
</feature>
<dbReference type="GO" id="GO:0005525">
    <property type="term" value="F:GTP binding"/>
    <property type="evidence" value="ECO:0007669"/>
    <property type="project" value="InterPro"/>
</dbReference>